<feature type="transmembrane region" description="Helical" evidence="1">
    <location>
        <begin position="154"/>
        <end position="174"/>
    </location>
</feature>
<dbReference type="PANTHER" id="PTHR35804">
    <property type="entry name" value="LYSINE EXPORTER LYSO"/>
    <property type="match status" value="1"/>
</dbReference>
<keyword evidence="3" id="KW-1185">Reference proteome</keyword>
<evidence type="ECO:0000313" key="2">
    <source>
        <dbReference type="EMBL" id="MFC0180348.1"/>
    </source>
</evidence>
<sequence>MLINFTIILLPLLAGYSIALYNSSKAAFFLKSINVSLNYLVYVILFCMGLNLAFLDDLSNNLKTVLSSSAVFFILICSANTFSLIIFTVFIKKQQSKNKLNPQLFSTKKLPSSKGTPINWSMLKGAFELLICVAIGLIAGLLTHDTLFEPLMHYALDISQYALIFLIFLVGILLRQSQLTLKQIILNKKGLMLSFIILASSLLAGYFSGLLLGIELKISLALSSGFGWYSLSGILISEAYGPLYGSIAFFNDLAREILVILLIPMIGHSHKYISLGLSAATSMDFTLPILQKYSGIEIVPAAIVQGFILSLAGIVLMTLFS</sequence>
<gene>
    <name evidence="2" type="ORF">ACFFIT_09695</name>
</gene>
<keyword evidence="1" id="KW-0472">Membrane</keyword>
<comment type="caution">
    <text evidence="2">The sequence shown here is derived from an EMBL/GenBank/DDBJ whole genome shotgun (WGS) entry which is preliminary data.</text>
</comment>
<feature type="transmembrane region" description="Helical" evidence="1">
    <location>
        <begin position="66"/>
        <end position="91"/>
    </location>
</feature>
<feature type="transmembrane region" description="Helical" evidence="1">
    <location>
        <begin position="35"/>
        <end position="54"/>
    </location>
</feature>
<reference evidence="2 3" key="1">
    <citation type="submission" date="2024-09" db="EMBL/GenBank/DDBJ databases">
        <authorList>
            <person name="Sun Q."/>
            <person name="Mori K."/>
        </authorList>
    </citation>
    <scope>NUCLEOTIDE SEQUENCE [LARGE SCALE GENOMIC DNA]</scope>
    <source>
        <strain evidence="2 3">CCM 8545</strain>
    </source>
</reference>
<accession>A0ABV6CBJ0</accession>
<dbReference type="InterPro" id="IPR005642">
    <property type="entry name" value="LysO"/>
</dbReference>
<evidence type="ECO:0000313" key="3">
    <source>
        <dbReference type="Proteomes" id="UP001589758"/>
    </source>
</evidence>
<organism evidence="2 3">
    <name type="scientific">Thorsellia kenyensis</name>
    <dbReference type="NCBI Taxonomy" id="1549888"/>
    <lineage>
        <taxon>Bacteria</taxon>
        <taxon>Pseudomonadati</taxon>
        <taxon>Pseudomonadota</taxon>
        <taxon>Gammaproteobacteria</taxon>
        <taxon>Enterobacterales</taxon>
        <taxon>Thorselliaceae</taxon>
        <taxon>Thorsellia</taxon>
    </lineage>
</organism>
<evidence type="ECO:0000256" key="1">
    <source>
        <dbReference type="SAM" id="Phobius"/>
    </source>
</evidence>
<feature type="transmembrane region" description="Helical" evidence="1">
    <location>
        <begin position="257"/>
        <end position="278"/>
    </location>
</feature>
<feature type="transmembrane region" description="Helical" evidence="1">
    <location>
        <begin position="298"/>
        <end position="320"/>
    </location>
</feature>
<proteinExistence type="predicted"/>
<keyword evidence="1" id="KW-1133">Transmembrane helix</keyword>
<keyword evidence="1" id="KW-0812">Transmembrane</keyword>
<dbReference type="Proteomes" id="UP001589758">
    <property type="component" value="Unassembled WGS sequence"/>
</dbReference>
<dbReference type="Pfam" id="PF03956">
    <property type="entry name" value="Lys_export"/>
    <property type="match status" value="1"/>
</dbReference>
<feature type="transmembrane region" description="Helical" evidence="1">
    <location>
        <begin position="122"/>
        <end position="142"/>
    </location>
</feature>
<feature type="transmembrane region" description="Helical" evidence="1">
    <location>
        <begin position="195"/>
        <end position="214"/>
    </location>
</feature>
<feature type="transmembrane region" description="Helical" evidence="1">
    <location>
        <begin position="226"/>
        <end position="250"/>
    </location>
</feature>
<name>A0ABV6CBJ0_9GAMM</name>
<dbReference type="EMBL" id="JBHLXE010000100">
    <property type="protein sequence ID" value="MFC0180348.1"/>
    <property type="molecule type" value="Genomic_DNA"/>
</dbReference>
<dbReference type="PANTHER" id="PTHR35804:SF1">
    <property type="entry name" value="LYSINE EXPORTER LYSO"/>
    <property type="match status" value="1"/>
</dbReference>
<dbReference type="RefSeq" id="WP_385877459.1">
    <property type="nucleotide sequence ID" value="NZ_JBHLXE010000100.1"/>
</dbReference>
<protein>
    <submittedName>
        <fullName evidence="2">Lysine exporter LysO family protein</fullName>
    </submittedName>
</protein>
<feature type="transmembrane region" description="Helical" evidence="1">
    <location>
        <begin position="6"/>
        <end position="23"/>
    </location>
</feature>